<dbReference type="PANTHER" id="PTHR37322">
    <property type="match status" value="1"/>
</dbReference>
<accession>A0A6P1M685</accession>
<evidence type="ECO:0000259" key="4">
    <source>
        <dbReference type="Pfam" id="PF02278"/>
    </source>
</evidence>
<dbReference type="InterPro" id="IPR011013">
    <property type="entry name" value="Gal_mutarotase_sf_dom"/>
</dbReference>
<dbReference type="InterPro" id="IPR003159">
    <property type="entry name" value="Lyase_8_central_dom"/>
</dbReference>
<feature type="domain" description="Lyase catalytic" evidence="5">
    <location>
        <begin position="487"/>
        <end position="611"/>
    </location>
</feature>
<proteinExistence type="inferred from homology"/>
<dbReference type="RefSeq" id="WP_160628533.1">
    <property type="nucleotide sequence ID" value="NZ_CP047593.1"/>
</dbReference>
<feature type="chain" id="PRO_5027086558" evidence="3">
    <location>
        <begin position="19"/>
        <end position="1069"/>
    </location>
</feature>
<dbReference type="KEGG" id="taer:GT409_07765"/>
<dbReference type="Gene3D" id="2.60.220.10">
    <property type="entry name" value="Polysaccharide lyase family 8-like, C-terminal"/>
    <property type="match status" value="1"/>
</dbReference>
<feature type="signal peptide" evidence="3">
    <location>
        <begin position="1"/>
        <end position="18"/>
    </location>
</feature>
<dbReference type="GO" id="GO:0005576">
    <property type="term" value="C:extracellular region"/>
    <property type="evidence" value="ECO:0007669"/>
    <property type="project" value="InterPro"/>
</dbReference>
<evidence type="ECO:0000256" key="1">
    <source>
        <dbReference type="ARBA" id="ARBA00006699"/>
    </source>
</evidence>
<dbReference type="GO" id="GO:0006027">
    <property type="term" value="P:glycosaminoglycan catabolic process"/>
    <property type="evidence" value="ECO:0007669"/>
    <property type="project" value="InterPro"/>
</dbReference>
<dbReference type="Pfam" id="PF02278">
    <property type="entry name" value="Lyase_8"/>
    <property type="match status" value="1"/>
</dbReference>
<reference evidence="6 7" key="1">
    <citation type="submission" date="2020-01" db="EMBL/GenBank/DDBJ databases">
        <title>Ponticoccus aerotolerans gen. nov., sp. nov., an anaerobic bacterium and proposal of Ponticoccusceae fam. nov., Ponticoccusles ord. nov. and Ponticoccuse classis nov. in the phylum Kiritimatiellaeota.</title>
        <authorList>
            <person name="Zhou L.Y."/>
            <person name="Du Z.J."/>
        </authorList>
    </citation>
    <scope>NUCLEOTIDE SEQUENCE [LARGE SCALE GENOMIC DNA]</scope>
    <source>
        <strain evidence="6 7">S-5007</strain>
    </source>
</reference>
<evidence type="ECO:0000256" key="2">
    <source>
        <dbReference type="ARBA" id="ARBA00023239"/>
    </source>
</evidence>
<evidence type="ECO:0000256" key="3">
    <source>
        <dbReference type="SAM" id="SignalP"/>
    </source>
</evidence>
<dbReference type="Pfam" id="PF09093">
    <property type="entry name" value="Lyase_catalyt"/>
    <property type="match status" value="1"/>
</dbReference>
<dbReference type="InterPro" id="IPR039174">
    <property type="entry name" value="Chondroitin_ABC_lyase"/>
</dbReference>
<dbReference type="InterPro" id="IPR015177">
    <property type="entry name" value="Lyase_catalyt"/>
</dbReference>
<evidence type="ECO:0000313" key="7">
    <source>
        <dbReference type="Proteomes" id="UP000464954"/>
    </source>
</evidence>
<dbReference type="GO" id="GO:0030246">
    <property type="term" value="F:carbohydrate binding"/>
    <property type="evidence" value="ECO:0007669"/>
    <property type="project" value="InterPro"/>
</dbReference>
<gene>
    <name evidence="6" type="ORF">GT409_07765</name>
</gene>
<protein>
    <submittedName>
        <fullName evidence="6">Uncharacterized protein</fullName>
    </submittedName>
</protein>
<keyword evidence="3" id="KW-0732">Signal</keyword>
<evidence type="ECO:0000259" key="5">
    <source>
        <dbReference type="Pfam" id="PF09093"/>
    </source>
</evidence>
<dbReference type="GO" id="GO:0016837">
    <property type="term" value="F:carbon-oxygen lyase activity, acting on polysaccharides"/>
    <property type="evidence" value="ECO:0007669"/>
    <property type="project" value="UniProtKB-ARBA"/>
</dbReference>
<dbReference type="SUPFAM" id="SSF48230">
    <property type="entry name" value="Chondroitin AC/alginate lyase"/>
    <property type="match status" value="1"/>
</dbReference>
<comment type="similarity">
    <text evidence="1">Belongs to the polysaccharide lyase 8 family.</text>
</comment>
<dbReference type="EMBL" id="CP047593">
    <property type="protein sequence ID" value="QHI69351.1"/>
    <property type="molecule type" value="Genomic_DNA"/>
</dbReference>
<organism evidence="6 7">
    <name type="scientific">Tichowtungia aerotolerans</name>
    <dbReference type="NCBI Taxonomy" id="2697043"/>
    <lineage>
        <taxon>Bacteria</taxon>
        <taxon>Pseudomonadati</taxon>
        <taxon>Kiritimatiellota</taxon>
        <taxon>Tichowtungiia</taxon>
        <taxon>Tichowtungiales</taxon>
        <taxon>Tichowtungiaceae</taxon>
        <taxon>Tichowtungia</taxon>
    </lineage>
</organism>
<sequence length="1069" mass="118555">MTGKVILWVGLIAASAFAAPVKFSQVVFQDSFDSYETGSALPDKGGWTRVEAKPGRETYAEIREEAGRKILQVRDNGNAALRVVAKNIPGLDSKLVRFSADIMEPDNGLDGSLAIKFGIGEASAKEGAVTVGGIRVDGEKLRPAGSGIYVFGQWFHIDAYFNETSEGMEYIGPDGSTSFLGSGLMDLWVNGQLAAGNTLQDRTVESLTAIRSFRIETFSSSSQEVWFDNIEIAVPSDQKVIIEAPVKLSIYEPRVYAPVNLSSSQIVAEQQRIKQRYTQFLIGTDQTFIGKFGAEVAAGFFDRIEGPIAKAMAFDYSKDAGETFHIFENDPGYKEEFGVYSQILQQFVLALAYGYTVNIPDSPYYKNPDVLAAYLKCLDYLYGRGVRDGMTFHYNVHRMHMDGAPQPENGAGNIVKMELRMGAYCQSVLLMEPYFKDTPAFRKAHALVRHLEMLGKTSGHVRYYDPYVAPPAFKYLAQSDAMQNYGDTTLVSALLETDPQRIADMLLETKRIYSDSLSVVPGWADTIKPDFTGFHHRGIYGNAYTGGFIPQAAFGVYLLSGTPYEVRPESVENVKKLIKTYRTYCQKYSMPFGIRGRMPENTHNINTQVFPGILIYASSLGLDDDEMKAVFGRLWDLDQVTLEFLFNGGRGKIFRGMYCLDMLRQLDALAPSAEPDPNGFWFKPYGGLAIHRRADWMAAVKGYSKYIWDYENGKRLENIYGQYFSHGSFTLFTEGDPVSDIASGYDLRRGWDWYRMPGTTAVHFPIEPRGTLEHRQFSPETFLGGVSVDGQNGLFSMILNQEKFGDGTEIDLKAKKSIFFVDDTILLLGSGISGGDGKHAVETTLFQSVLPDGSAYAVPDGVLTDPAGNTYLVKSGKLKSRVGRQDSYLDNGKTKTSGNVAVAWIDHGLAPKNASYEAAIGVRGAELAPYEVLCADDRMHHVRFPQQGIDAYAIFQPLEKMLPNIGTVDEPCLIMTRETSDGIELSLANPDIGLLPKDAPMPTFNWFSEDDNQYLPAQPRPVELTLNGKWHLTGSPEKVKMVSQKKGKTVLRFDCLNGMDIHVKLVKGE</sequence>
<name>A0A6P1M685_9BACT</name>
<dbReference type="Gene3D" id="1.50.10.100">
    <property type="entry name" value="Chondroitin AC/alginate lyase"/>
    <property type="match status" value="1"/>
</dbReference>
<dbReference type="Gene3D" id="2.70.98.10">
    <property type="match status" value="1"/>
</dbReference>
<evidence type="ECO:0000313" key="6">
    <source>
        <dbReference type="EMBL" id="QHI69351.1"/>
    </source>
</evidence>
<dbReference type="PANTHER" id="PTHR37322:SF3">
    <property type="entry name" value="CHONDROITIN SULFATE ABC EXOLYASE"/>
    <property type="match status" value="1"/>
</dbReference>
<feature type="domain" description="Polysaccharide lyase family 8 central" evidence="4">
    <location>
        <begin position="689"/>
        <end position="917"/>
    </location>
</feature>
<dbReference type="InterPro" id="IPR008929">
    <property type="entry name" value="Chondroitin_lyas"/>
</dbReference>
<dbReference type="InterPro" id="IPR014718">
    <property type="entry name" value="GH-type_carb-bd"/>
</dbReference>
<dbReference type="AlphaFoldDB" id="A0A6P1M685"/>
<dbReference type="SUPFAM" id="SSF74650">
    <property type="entry name" value="Galactose mutarotase-like"/>
    <property type="match status" value="1"/>
</dbReference>
<keyword evidence="7" id="KW-1185">Reference proteome</keyword>
<keyword evidence="2" id="KW-0456">Lyase</keyword>
<dbReference type="Proteomes" id="UP000464954">
    <property type="component" value="Chromosome"/>
</dbReference>
<dbReference type="GO" id="GO:0005975">
    <property type="term" value="P:carbohydrate metabolic process"/>
    <property type="evidence" value="ECO:0007669"/>
    <property type="project" value="InterPro"/>
</dbReference>
<dbReference type="InterPro" id="IPR011071">
    <property type="entry name" value="Lyase_8-like_C"/>
</dbReference>
<dbReference type="SUPFAM" id="SSF49863">
    <property type="entry name" value="Hyaluronate lyase-like, C-terminal domain"/>
    <property type="match status" value="1"/>
</dbReference>